<keyword evidence="2" id="KW-0808">Transferase</keyword>
<feature type="domain" description="Diacylglycerol kinase accessory" evidence="1">
    <location>
        <begin position="3"/>
        <end position="69"/>
    </location>
</feature>
<accession>A0A2C6KHR0</accession>
<proteinExistence type="predicted"/>
<organism evidence="2 3">
    <name type="scientific">Cystoisospora suis</name>
    <dbReference type="NCBI Taxonomy" id="483139"/>
    <lineage>
        <taxon>Eukaryota</taxon>
        <taxon>Sar</taxon>
        <taxon>Alveolata</taxon>
        <taxon>Apicomplexa</taxon>
        <taxon>Conoidasida</taxon>
        <taxon>Coccidia</taxon>
        <taxon>Eucoccidiorida</taxon>
        <taxon>Eimeriorina</taxon>
        <taxon>Sarcocystidae</taxon>
        <taxon>Cystoisospora</taxon>
    </lineage>
</organism>
<sequence length="72" mass="7688">AVSLVALNIPSFSAGNDIWATSHAVGLLAKSPTIKRVAKEIVQEKQRTGDGELEFLTFPSVTSLGLEFVSDE</sequence>
<evidence type="ECO:0000313" key="3">
    <source>
        <dbReference type="Proteomes" id="UP000221165"/>
    </source>
</evidence>
<feature type="non-terminal residue" evidence="2">
    <location>
        <position position="1"/>
    </location>
</feature>
<dbReference type="GeneID" id="94433570"/>
<evidence type="ECO:0000259" key="1">
    <source>
        <dbReference type="Pfam" id="PF00609"/>
    </source>
</evidence>
<protein>
    <submittedName>
        <fullName evidence="2">Diacylglycerol kinase</fullName>
    </submittedName>
</protein>
<dbReference type="InterPro" id="IPR000756">
    <property type="entry name" value="Diacylglycerol_kin_accessory"/>
</dbReference>
<keyword evidence="3" id="KW-1185">Reference proteome</keyword>
<dbReference type="Proteomes" id="UP000221165">
    <property type="component" value="Unassembled WGS sequence"/>
</dbReference>
<dbReference type="OrthoDB" id="242257at2759"/>
<name>A0A2C6KHR0_9APIC</name>
<keyword evidence="2" id="KW-0418">Kinase</keyword>
<dbReference type="AlphaFoldDB" id="A0A2C6KHR0"/>
<evidence type="ECO:0000313" key="2">
    <source>
        <dbReference type="EMBL" id="PHJ15933.1"/>
    </source>
</evidence>
<dbReference type="EMBL" id="MIGC01007000">
    <property type="protein sequence ID" value="PHJ15933.1"/>
    <property type="molecule type" value="Genomic_DNA"/>
</dbReference>
<dbReference type="Pfam" id="PF00609">
    <property type="entry name" value="DAGK_acc"/>
    <property type="match status" value="1"/>
</dbReference>
<dbReference type="GO" id="GO:0004143">
    <property type="term" value="F:ATP-dependent diacylglycerol kinase activity"/>
    <property type="evidence" value="ECO:0007669"/>
    <property type="project" value="InterPro"/>
</dbReference>
<gene>
    <name evidence="2" type="ORF">CSUI_010254</name>
</gene>
<dbReference type="VEuPathDB" id="ToxoDB:CSUI_010254"/>
<reference evidence="2 3" key="1">
    <citation type="journal article" date="2017" name="Int. J. Parasitol.">
        <title>The genome of the protozoan parasite Cystoisospora suis and a reverse vaccinology approach to identify vaccine candidates.</title>
        <authorList>
            <person name="Palmieri N."/>
            <person name="Shrestha A."/>
            <person name="Ruttkowski B."/>
            <person name="Beck T."/>
            <person name="Vogl C."/>
            <person name="Tomley F."/>
            <person name="Blake D.P."/>
            <person name="Joachim A."/>
        </authorList>
    </citation>
    <scope>NUCLEOTIDE SEQUENCE [LARGE SCALE GENOMIC DNA]</scope>
    <source>
        <strain evidence="2 3">Wien I</strain>
    </source>
</reference>
<dbReference type="GO" id="GO:0007200">
    <property type="term" value="P:phospholipase C-activating G protein-coupled receptor signaling pathway"/>
    <property type="evidence" value="ECO:0007669"/>
    <property type="project" value="InterPro"/>
</dbReference>
<comment type="caution">
    <text evidence="2">The sequence shown here is derived from an EMBL/GenBank/DDBJ whole genome shotgun (WGS) entry which is preliminary data.</text>
</comment>
<dbReference type="RefSeq" id="XP_067917665.1">
    <property type="nucleotide sequence ID" value="XM_068070359.1"/>
</dbReference>